<evidence type="ECO:0000256" key="1">
    <source>
        <dbReference type="ARBA" id="ARBA00009986"/>
    </source>
</evidence>
<dbReference type="GO" id="GO:0016620">
    <property type="term" value="F:oxidoreductase activity, acting on the aldehyde or oxo group of donors, NAD or NADP as acceptor"/>
    <property type="evidence" value="ECO:0007669"/>
    <property type="project" value="InterPro"/>
</dbReference>
<feature type="domain" description="Aldehyde dehydrogenase" evidence="3">
    <location>
        <begin position="9"/>
        <end position="433"/>
    </location>
</feature>
<organism evidence="4 5">
    <name type="scientific">Salinisphaera japonica YTM-1</name>
    <dbReference type="NCBI Taxonomy" id="1209778"/>
    <lineage>
        <taxon>Bacteria</taxon>
        <taxon>Pseudomonadati</taxon>
        <taxon>Pseudomonadota</taxon>
        <taxon>Gammaproteobacteria</taxon>
        <taxon>Salinisphaerales</taxon>
        <taxon>Salinisphaeraceae</taxon>
        <taxon>Salinisphaera</taxon>
    </lineage>
</organism>
<gene>
    <name evidence="4" type="ORF">SAJA_07415</name>
</gene>
<dbReference type="InterPro" id="IPR015590">
    <property type="entry name" value="Aldehyde_DH_dom"/>
</dbReference>
<dbReference type="Gene3D" id="3.40.309.10">
    <property type="entry name" value="Aldehyde Dehydrogenase, Chain A, domain 2"/>
    <property type="match status" value="1"/>
</dbReference>
<dbReference type="InParanoid" id="A0A423PT46"/>
<evidence type="ECO:0000259" key="3">
    <source>
        <dbReference type="Pfam" id="PF00171"/>
    </source>
</evidence>
<evidence type="ECO:0000256" key="2">
    <source>
        <dbReference type="ARBA" id="ARBA00023002"/>
    </source>
</evidence>
<evidence type="ECO:0000313" key="5">
    <source>
        <dbReference type="Proteomes" id="UP000285310"/>
    </source>
</evidence>
<dbReference type="InterPro" id="IPR016163">
    <property type="entry name" value="Ald_DH_C"/>
</dbReference>
<dbReference type="AlphaFoldDB" id="A0A423PT46"/>
<evidence type="ECO:0000313" key="4">
    <source>
        <dbReference type="EMBL" id="ROO28779.1"/>
    </source>
</evidence>
<dbReference type="Gene3D" id="3.40.605.10">
    <property type="entry name" value="Aldehyde Dehydrogenase, Chain A, domain 1"/>
    <property type="match status" value="1"/>
</dbReference>
<dbReference type="SUPFAM" id="SSF53720">
    <property type="entry name" value="ALDH-like"/>
    <property type="match status" value="1"/>
</dbReference>
<dbReference type="InterPro" id="IPR016161">
    <property type="entry name" value="Ald_DH/histidinol_DH"/>
</dbReference>
<dbReference type="InterPro" id="IPR016162">
    <property type="entry name" value="Ald_DH_N"/>
</dbReference>
<dbReference type="PANTHER" id="PTHR42804:SF1">
    <property type="entry name" value="ALDEHYDE DEHYDROGENASE-RELATED"/>
    <property type="match status" value="1"/>
</dbReference>
<dbReference type="EMBL" id="AYKG01000019">
    <property type="protein sequence ID" value="ROO28779.1"/>
    <property type="molecule type" value="Genomic_DNA"/>
</dbReference>
<comment type="caution">
    <text evidence="4">The sequence shown here is derived from an EMBL/GenBank/DDBJ whole genome shotgun (WGS) entry which is preliminary data.</text>
</comment>
<keyword evidence="2" id="KW-0560">Oxidoreductase</keyword>
<comment type="similarity">
    <text evidence="1">Belongs to the aldehyde dehydrogenase family.</text>
</comment>
<dbReference type="PANTHER" id="PTHR42804">
    <property type="entry name" value="ALDEHYDE DEHYDROGENASE"/>
    <property type="match status" value="1"/>
</dbReference>
<accession>A0A423PT46</accession>
<sequence length="486" mass="50371">MNAMNDPQTACLKARIDAARAALPAWQARPVKTRARLVGAVRHALAQEADTVIAAVGDRFDRGPAETLTTEIIPLADAARFIERCAARVLATRHFGANGRPAWLWGVRGTVRRVPLGVVAIIAPGNYRLLLAGVQILQALAAGNAVIVKPAPHASASLVWLRAALVAAGLPGALFQIIEEDPGAGEALASAAIDKLFLTGSAATGRAVAGQLAARTVPAVLELSGNDAVFVLAGADIHVTARAIAWGMSLNGGATCIAPRRVFVVRERFDALASALRDALADAPARALDVKPRAMACERIAGAQACGWRLLGASPELGATGMAPCVLAQQSPSDSPLPGDLFAPVATLQPIDTINDAIAIDHDSHYALGAAVFGDPVEAAALAERLHAGVVTINDLIAPTADPRAPFAGAKASGHGTTRGAEGLLEMTRPQTVLTRRGMARPHLAPASEHDADLFKAYLTIAHGRGFGQKLAALKTAIRAGRARMR</sequence>
<dbReference type="Proteomes" id="UP000285310">
    <property type="component" value="Unassembled WGS sequence"/>
</dbReference>
<proteinExistence type="inferred from homology"/>
<keyword evidence="5" id="KW-1185">Reference proteome</keyword>
<dbReference type="Pfam" id="PF00171">
    <property type="entry name" value="Aldedh"/>
    <property type="match status" value="1"/>
</dbReference>
<name>A0A423PT46_9GAMM</name>
<protein>
    <submittedName>
        <fullName evidence="4">Aldehyde dehydrogenase</fullName>
    </submittedName>
</protein>
<reference evidence="4 5" key="1">
    <citation type="submission" date="2013-10" db="EMBL/GenBank/DDBJ databases">
        <title>Salinisphaera japonica YTM-1 Genome Sequencing.</title>
        <authorList>
            <person name="Lai Q."/>
            <person name="Li C."/>
            <person name="Shao Z."/>
        </authorList>
    </citation>
    <scope>NUCLEOTIDE SEQUENCE [LARGE SCALE GENOMIC DNA]</scope>
    <source>
        <strain evidence="4 5">YTM-1</strain>
    </source>
</reference>